<dbReference type="EMBL" id="LR899944">
    <property type="protein sequence ID" value="CAD7243414.1"/>
    <property type="molecule type" value="Genomic_DNA"/>
</dbReference>
<proteinExistence type="predicted"/>
<feature type="compositionally biased region" description="Basic and acidic residues" evidence="1">
    <location>
        <begin position="11"/>
        <end position="27"/>
    </location>
</feature>
<sequence length="150" mass="17079">MSPTYPQNSSRRGEARRSEARRGEARRMPPSVVENAFDIENGREHPLAAETRAVEVLPVIPDVVQLLSAAETSMNRVTSLCLLSLLVLLLADEARCRLERRKICCIDRRRCNIRCLVGRRRRDARPVAGAFQDVGKISFDEAWRLKLKPR</sequence>
<gene>
    <name evidence="2" type="ORF">DSTB1V02_LOCUS3338</name>
</gene>
<accession>A0A7R9A0S5</accession>
<reference evidence="2" key="1">
    <citation type="submission" date="2020-11" db="EMBL/GenBank/DDBJ databases">
        <authorList>
            <person name="Tran Van P."/>
        </authorList>
    </citation>
    <scope>NUCLEOTIDE SEQUENCE</scope>
</reference>
<evidence type="ECO:0000256" key="1">
    <source>
        <dbReference type="SAM" id="MobiDB-lite"/>
    </source>
</evidence>
<keyword evidence="3" id="KW-1185">Reference proteome</keyword>
<dbReference type="Proteomes" id="UP000677054">
    <property type="component" value="Unassembled WGS sequence"/>
</dbReference>
<name>A0A7R9A0S5_9CRUS</name>
<protein>
    <submittedName>
        <fullName evidence="2">Uncharacterized protein</fullName>
    </submittedName>
</protein>
<feature type="region of interest" description="Disordered" evidence="1">
    <location>
        <begin position="1"/>
        <end position="28"/>
    </location>
</feature>
<organism evidence="2">
    <name type="scientific">Darwinula stevensoni</name>
    <dbReference type="NCBI Taxonomy" id="69355"/>
    <lineage>
        <taxon>Eukaryota</taxon>
        <taxon>Metazoa</taxon>
        <taxon>Ecdysozoa</taxon>
        <taxon>Arthropoda</taxon>
        <taxon>Crustacea</taxon>
        <taxon>Oligostraca</taxon>
        <taxon>Ostracoda</taxon>
        <taxon>Podocopa</taxon>
        <taxon>Podocopida</taxon>
        <taxon>Darwinulocopina</taxon>
        <taxon>Darwinuloidea</taxon>
        <taxon>Darwinulidae</taxon>
        <taxon>Darwinula</taxon>
    </lineage>
</organism>
<dbReference type="AlphaFoldDB" id="A0A7R9A0S5"/>
<dbReference type="EMBL" id="CAJPEV010000427">
    <property type="protein sequence ID" value="CAG0885169.1"/>
    <property type="molecule type" value="Genomic_DNA"/>
</dbReference>
<evidence type="ECO:0000313" key="3">
    <source>
        <dbReference type="Proteomes" id="UP000677054"/>
    </source>
</evidence>
<evidence type="ECO:0000313" key="2">
    <source>
        <dbReference type="EMBL" id="CAD7243414.1"/>
    </source>
</evidence>